<accession>A0A1Y1VIC6</accession>
<feature type="domain" description="CFAP47-like immunoglobulin-like" evidence="2">
    <location>
        <begin position="2842"/>
        <end position="2958"/>
    </location>
</feature>
<dbReference type="Pfam" id="PF24529">
    <property type="entry name" value="CFAP47"/>
    <property type="match status" value="1"/>
</dbReference>
<keyword evidence="4" id="KW-1185">Reference proteome</keyword>
<dbReference type="GO" id="GO:0005929">
    <property type="term" value="C:cilium"/>
    <property type="evidence" value="ECO:0007669"/>
    <property type="project" value="TreeGrafter"/>
</dbReference>
<evidence type="ECO:0000313" key="3">
    <source>
        <dbReference type="EMBL" id="ORX55852.1"/>
    </source>
</evidence>
<dbReference type="InterPro" id="IPR056343">
    <property type="entry name" value="CFAP47_dom"/>
</dbReference>
<evidence type="ECO:0000259" key="1">
    <source>
        <dbReference type="Pfam" id="PF24529"/>
    </source>
</evidence>
<dbReference type="STRING" id="1754191.A0A1Y1VIC6"/>
<sequence>MLQNLDILPDIEYDGDDKILKMEENQLLKSNFHVITLNNKDNKYASDLRVEPKEINIFDFEVETHYPLSIKISNSSREIQKLLLKPPENSYLTIHESCKKYIQGFELAPGLSVKIKLDLFIPVVSKSSMSCISNADSFNEKKTLDNLWYQDELAIIMNYNYSIKVPIKAYPPEPQLIFTEYIDFGKQMCVPLEEKNEIPLSCSSKLLSHSNQSFKFQPSLKSLPSTTDKSNINSVKTQSISNIPQSIQLKEDKYSDEDWKWAIVKTFTITNSGKVRTKFTINYDESAPIKVFPTTGILDPLDNLNKSYYIIPSVKNENSIEITIQLLPCIEGTLNETLYINIEEEVNRLSTAFKFSNNNSNQNKVKTIIVHADILKHSLTILDHNKEELNIQDINFKSIYYSQKHEIKAYIYNNDKQEIKYSIINSNALTPLLPPKKVFDFQNEIFSEKELKTCITMTPHEGIIKPNQLFPIKFNFAPTLPPIIKGFKSIRPVYPSKKYVTNLTLKIENADNNKPEYYPVNFQLSGEAHPTSIFVSNTLFEFTPTPLHFESVKKLKITNRSKTLPLSFYIKQIAHFKIKPSQGVLKPEEIGEFDVTFKPNQFGTFRKKIEILFFNKSVDTYIPPNLNKKDILEILNIKVQGSSESVDNENCRFPEDMYHNKHIEEINKTYIYEELRLCGPRQIENPERTSHVQHRKLYDMYIRMCYNNRELKKNLKLFNNNDFFNICKNFGIHEDYSKIDITNGLMPPEPIIYNEKNGKNFVLDDKYKHEKKIKSQIHKESSEFEMLLFNNFHKYSDLFNKLSKSIVINPSIPCNLSVDQVNNVELTTYDLIMIFSSTKTIDFGEISCHSVNRFPLNILNGTINKIPIHIKFDNTELENVSIEPSERSISPMDIGGFEIIFKSDVPGNYLLNLEYSICNRYLYSIPVNASVLPPKIEIDVNTLNFNIDFNVISNGTTSECEIEIDRNINISKNELLSPADTEEKLQNFNIDLPYKEKTVTLKNNGNFDVKYSWSLIQNNNISSNDNDNTLLSNKIPDVYKLINYNGIFYLENIEGVIKKNSSITVLIKYFPSIKNKNEHTLILNTIDYNTDTIIDSVGIKCNSYYSNSKCNLTQASKTVLFDFGVLNKSNPKKTFSFNCFNYDNHQALFLNQNFKVIKISNKGNSPSFYCIKPYDNTDIFIENKYGVIEANSILELKMWVNPTKIGVREDAINVIIFGEGKNIKIPIKYECVSQNIEIKKSECEFKLKTIIGNSFSGDVILYNSTRATSTLLIDLRKYPEFEIKYGKAMKFLTPYEVMNKNILNGIYECYYKYSGIRELPQMSDLINYFNNMENFTYDASIKSNLYLIDIAPGERLNFQIIYKPEKVCSYKFDIPIQTMDKNEKLYIPVLAESIVSPLALSKLKVYFENSIIREIYNESYISENFEDIEMTNQSENPIKWKLEFTKKSQNENVFSFSDTSGKINVNKKFKLRIFFKPTIVGNFSENVSIYFGTDDYNNVICLTLNGNSVKPYILFDPPELYFPVVPFNEVSVVTFNIINFGCNRNELKSKIQNSTLEQVGLIDIYFPEGRLLKSSGEKLNVILQFVSINKKVNPISFSSVIEFSEDIPNSTIYYLPIYGTSSNSCFTLFSYLWNLEFTKRQEEGEINNETLKLDKEKEEKKTPIEIINENKKRLRLLSTNTLFFTPNGIILNENTIEEYNNYLDDLADVATRWLSNNTSYNITEDSFPKCFVENHGEPLIEIIDDLCGSKKNKVKRVSINRSYKHKERVMLYYKQYQEIINNLKLWGALVSNVNPLYLLSKENFIMLQDEIIKDKHNKPLMSLNCEAKKYYCECRENFEVISKEVWVTILFQIINVFILKNVTLKQYLSFTNTDIRNISNTIEELMNHDNIYSVSEHILFSWVKARVDKKIENENNEFSYTCLINKNFQNFSILSDLLCSYIPSLKIPFADINKKSQSQNYHERNSKIFIKVLDELLCTNYPKISVGKVILGNIYEILLLLAFLYQLLPSLSKIQTIEFTGKLREPQSKTIEILNNSNQEMQYSVIQSGSLDFKLDLEDNSLYLKEKASRNINIDFIGKFSKRVSSLIRFIPKIISFNHVTSINYRLVSNITEVTLENTIYIESPLFKNPPFSVNMEIKNPYDIEGVFKVILYEEVSENEYSTCKSFKLTKTEIKLLPNKPTTFNVLFLPIKLGTYNCIVHFINEKIGEFMYKIEGKTIYPLPSEVFNWTCRTGKTLRKIINVPFNNENKDYIIKQLDFESDERYIDEQISEDNNGYSYIIEYSSEYFSGPKELSFSIDTTTTMKNIQNDGFDIPISFTPEFSGKYSCFIVVKNKEHDDIRVFLINCTAIPEGKKAKLEFNAPSRKEIVQKIPIINNTDNSWTIKSNLKGNNFSTPLIINVKAHSTEDFPIIFKSQIPCRVEGNLILTNLQNNQKYEFDLLGISTEPLAEDNIIINRKAREIINYSFPVCNYSDTNDYFTISTDLPIASSNNPIYIKAGETKYCDVKLYPKSSGIYNNSITFSNKNMTNYVWFNVELNIEKPDPEGQILLSSDVRKAVTLVLNITNKTEKTVQYKILYKGDCLSGKKSISILPNSVYEYELVYSPILPGKSTGYLMFHNELIGDFWYILNFEAKESPTIELPIMECPLGKNSAQSIIISNPTSQTVNVNIHSTNSREFQIIEYEDLNSKSRHSSLSSLILNPNEKKKVGIHYWPCSLGQESSSKITFSSNIIGNSVYFVKGHGLKPELMDETLITAILGDITTSILSFNNPLSYSTNVTVDLVSDTNTFQLLMKKNTFHISGNGSTEIPYTFIPKGIMKYNALLNVTTEFGLCFSYPLIGVVETSVKNNAFEIEGNAKQVIEKTLEVPLINYIYDKKKLKNKEKTFSVNIESINNIYDPVIETMKLSLKKIKINEEGIPNMIIKVIFSPSQVMNKKLYLIITENTSGGRWKYNLHVISHPSPIDDIITIEGSINVNNCVSFSIKNYSEVTKKFRAFFDETSPPEFSIQPEYGQLVPESQRGENDNQFIIIYKPSYYGKILTGKLSIVCKDISWSYLVRGVPPKINLSKSRKGNNINTINTSFLNNQSSKTKKINYIKKNINLNNLKK</sequence>
<dbReference type="GO" id="GO:0060271">
    <property type="term" value="P:cilium assembly"/>
    <property type="evidence" value="ECO:0007669"/>
    <property type="project" value="TreeGrafter"/>
</dbReference>
<evidence type="ECO:0000313" key="4">
    <source>
        <dbReference type="Proteomes" id="UP000193719"/>
    </source>
</evidence>
<dbReference type="InterPro" id="IPR058952">
    <property type="entry name" value="Ig_CFAP47"/>
</dbReference>
<dbReference type="OrthoDB" id="10060824at2759"/>
<protein>
    <recommendedName>
        <fullName evidence="5">Calponin-homology (CH) domain-containing protein</fullName>
    </recommendedName>
</protein>
<reference evidence="3 4" key="2">
    <citation type="submission" date="2016-08" db="EMBL/GenBank/DDBJ databases">
        <title>Pervasive Adenine N6-methylation of Active Genes in Fungi.</title>
        <authorList>
            <consortium name="DOE Joint Genome Institute"/>
            <person name="Mondo S.J."/>
            <person name="Dannebaum R.O."/>
            <person name="Kuo R.C."/>
            <person name="Labutti K."/>
            <person name="Haridas S."/>
            <person name="Kuo A."/>
            <person name="Salamov A."/>
            <person name="Ahrendt S.R."/>
            <person name="Lipzen A."/>
            <person name="Sullivan W."/>
            <person name="Andreopoulos W.B."/>
            <person name="Clum A."/>
            <person name="Lindquist E."/>
            <person name="Daum C."/>
            <person name="Ramamoorthy G.K."/>
            <person name="Gryganskyi A."/>
            <person name="Culley D."/>
            <person name="Magnuson J.K."/>
            <person name="James T.Y."/>
            <person name="O'Malley M.A."/>
            <person name="Stajich J.E."/>
            <person name="Spatafora J.W."/>
            <person name="Visel A."/>
            <person name="Grigoriev I.V."/>
        </authorList>
    </citation>
    <scope>NUCLEOTIDE SEQUENCE [LARGE SCALE GENOMIC DNA]</scope>
    <source>
        <strain evidence="4">finn</strain>
    </source>
</reference>
<organism evidence="3 4">
    <name type="scientific">Piromyces finnis</name>
    <dbReference type="NCBI Taxonomy" id="1754191"/>
    <lineage>
        <taxon>Eukaryota</taxon>
        <taxon>Fungi</taxon>
        <taxon>Fungi incertae sedis</taxon>
        <taxon>Chytridiomycota</taxon>
        <taxon>Chytridiomycota incertae sedis</taxon>
        <taxon>Neocallimastigomycetes</taxon>
        <taxon>Neocallimastigales</taxon>
        <taxon>Neocallimastigaceae</taxon>
        <taxon>Piromyces</taxon>
    </lineage>
</organism>
<name>A0A1Y1VIC6_9FUNG</name>
<evidence type="ECO:0000259" key="2">
    <source>
        <dbReference type="Pfam" id="PF26579"/>
    </source>
</evidence>
<dbReference type="Pfam" id="PF26579">
    <property type="entry name" value="Ig_CFAP47"/>
    <property type="match status" value="1"/>
</dbReference>
<gene>
    <name evidence="3" type="ORF">BCR36DRAFT_320387</name>
</gene>
<dbReference type="PANTHER" id="PTHR45912">
    <property type="entry name" value="CILIA- AND FLAGELLA-ASSOCIATED PROTEIN 47"/>
    <property type="match status" value="1"/>
</dbReference>
<dbReference type="Proteomes" id="UP000193719">
    <property type="component" value="Unassembled WGS sequence"/>
</dbReference>
<dbReference type="Gene3D" id="2.60.40.10">
    <property type="entry name" value="Immunoglobulins"/>
    <property type="match status" value="5"/>
</dbReference>
<proteinExistence type="predicted"/>
<reference evidence="3 4" key="1">
    <citation type="submission" date="2016-08" db="EMBL/GenBank/DDBJ databases">
        <title>Genomes of anaerobic fungi encode conserved fungal cellulosomes for biomass hydrolysis.</title>
        <authorList>
            <consortium name="DOE Joint Genome Institute"/>
            <person name="Haitjema C.H."/>
            <person name="Gilmore S.P."/>
            <person name="Henske J.K."/>
            <person name="Solomon K.V."/>
            <person name="De Groot R."/>
            <person name="Kuo A."/>
            <person name="Mondo S.J."/>
            <person name="Salamov A.A."/>
            <person name="Labutti K."/>
            <person name="Zhao Z."/>
            <person name="Chiniquy J."/>
            <person name="Barry K."/>
            <person name="Brewer H.M."/>
            <person name="Purvine S.O."/>
            <person name="Wright A.T."/>
            <person name="Boxma B."/>
            <person name="Van Alen T."/>
            <person name="Hackstein J.H."/>
            <person name="Baker S.E."/>
            <person name="Grigoriev I.V."/>
            <person name="O'Malley M.A."/>
        </authorList>
    </citation>
    <scope>NUCLEOTIDE SEQUENCE [LARGE SCALE GENOMIC DNA]</scope>
    <source>
        <strain evidence="4">finn</strain>
    </source>
</reference>
<dbReference type="InterPro" id="IPR013783">
    <property type="entry name" value="Ig-like_fold"/>
</dbReference>
<dbReference type="EMBL" id="MCFH01000008">
    <property type="protein sequence ID" value="ORX55852.1"/>
    <property type="molecule type" value="Genomic_DNA"/>
</dbReference>
<dbReference type="PANTHER" id="PTHR45912:SF3">
    <property type="entry name" value="CILIA- AND FLAGELLA-ASSOCIATED PROTEIN 47"/>
    <property type="match status" value="1"/>
</dbReference>
<evidence type="ECO:0008006" key="5">
    <source>
        <dbReference type="Google" id="ProtNLM"/>
    </source>
</evidence>
<comment type="caution">
    <text evidence="3">The sequence shown here is derived from an EMBL/GenBank/DDBJ whole genome shotgun (WGS) entry which is preliminary data.</text>
</comment>
<feature type="domain" description="Cilia- and flagella-associated protein 47" evidence="1">
    <location>
        <begin position="1697"/>
        <end position="1862"/>
    </location>
</feature>